<gene>
    <name evidence="4" type="ORF">SNEC2469_LOCUS30989</name>
</gene>
<evidence type="ECO:0000313" key="5">
    <source>
        <dbReference type="Proteomes" id="UP000601435"/>
    </source>
</evidence>
<dbReference type="EMBL" id="CAJNJA010073697">
    <property type="protein sequence ID" value="CAE7910516.1"/>
    <property type="molecule type" value="Genomic_DNA"/>
</dbReference>
<dbReference type="GO" id="GO:0006457">
    <property type="term" value="P:protein folding"/>
    <property type="evidence" value="ECO:0007669"/>
    <property type="project" value="TreeGrafter"/>
</dbReference>
<reference evidence="4" key="1">
    <citation type="submission" date="2021-02" db="EMBL/GenBank/DDBJ databases">
        <authorList>
            <person name="Dougan E. K."/>
            <person name="Rhodes N."/>
            <person name="Thang M."/>
            <person name="Chan C."/>
        </authorList>
    </citation>
    <scope>NUCLEOTIDE SEQUENCE</scope>
</reference>
<evidence type="ECO:0000259" key="3">
    <source>
        <dbReference type="PROSITE" id="PS51352"/>
    </source>
</evidence>
<name>A0A813BM66_9DINO</name>
<protein>
    <recommendedName>
        <fullName evidence="3">Thioredoxin domain-containing protein</fullName>
    </recommendedName>
</protein>
<evidence type="ECO:0000256" key="2">
    <source>
        <dbReference type="SAM" id="Phobius"/>
    </source>
</evidence>
<keyword evidence="2" id="KW-1133">Transmembrane helix</keyword>
<dbReference type="Proteomes" id="UP000601435">
    <property type="component" value="Unassembled WGS sequence"/>
</dbReference>
<keyword evidence="5" id="KW-1185">Reference proteome</keyword>
<evidence type="ECO:0000256" key="1">
    <source>
        <dbReference type="SAM" id="MobiDB-lite"/>
    </source>
</evidence>
<accession>A0A813BM66</accession>
<comment type="caution">
    <text evidence="4">The sequence shown here is derived from an EMBL/GenBank/DDBJ whole genome shotgun (WGS) entry which is preliminary data.</text>
</comment>
<keyword evidence="2" id="KW-0472">Membrane</keyword>
<dbReference type="PROSITE" id="PS51352">
    <property type="entry name" value="THIOREDOXIN_2"/>
    <property type="match status" value="1"/>
</dbReference>
<dbReference type="GO" id="GO:0005783">
    <property type="term" value="C:endoplasmic reticulum"/>
    <property type="evidence" value="ECO:0007669"/>
    <property type="project" value="TreeGrafter"/>
</dbReference>
<proteinExistence type="predicted"/>
<dbReference type="OrthoDB" id="72053at2759"/>
<dbReference type="SUPFAM" id="SSF52833">
    <property type="entry name" value="Thioredoxin-like"/>
    <property type="match status" value="1"/>
</dbReference>
<dbReference type="CDD" id="cd02961">
    <property type="entry name" value="PDI_a_family"/>
    <property type="match status" value="1"/>
</dbReference>
<dbReference type="Pfam" id="PF00085">
    <property type="entry name" value="Thioredoxin"/>
    <property type="match status" value="1"/>
</dbReference>
<feature type="transmembrane region" description="Helical" evidence="2">
    <location>
        <begin position="230"/>
        <end position="251"/>
    </location>
</feature>
<dbReference type="InterPro" id="IPR013766">
    <property type="entry name" value="Thioredoxin_domain"/>
</dbReference>
<organism evidence="4 5">
    <name type="scientific">Symbiodinium necroappetens</name>
    <dbReference type="NCBI Taxonomy" id="1628268"/>
    <lineage>
        <taxon>Eukaryota</taxon>
        <taxon>Sar</taxon>
        <taxon>Alveolata</taxon>
        <taxon>Dinophyceae</taxon>
        <taxon>Suessiales</taxon>
        <taxon>Symbiodiniaceae</taxon>
        <taxon>Symbiodinium</taxon>
    </lineage>
</organism>
<dbReference type="PANTHER" id="PTHR45672">
    <property type="entry name" value="PROTEIN DISULFIDE-ISOMERASE C17H9.14C-RELATED"/>
    <property type="match status" value="1"/>
</dbReference>
<feature type="compositionally biased region" description="Basic and acidic residues" evidence="1">
    <location>
        <begin position="54"/>
        <end position="66"/>
    </location>
</feature>
<dbReference type="GO" id="GO:0003756">
    <property type="term" value="F:protein disulfide isomerase activity"/>
    <property type="evidence" value="ECO:0007669"/>
    <property type="project" value="TreeGrafter"/>
</dbReference>
<dbReference type="Gene3D" id="3.40.30.10">
    <property type="entry name" value="Glutaredoxin"/>
    <property type="match status" value="1"/>
</dbReference>
<feature type="domain" description="Thioredoxin" evidence="3">
    <location>
        <begin position="71"/>
        <end position="201"/>
    </location>
</feature>
<keyword evidence="2" id="KW-0812">Transmembrane</keyword>
<sequence>MGKARQRLQRGRSETRVSVWFMPDLGQDAPRGRTSGRAAAWRAGVPTQRGRPLKPGEEGTKPMRESVPEEVKVMQSIGQSTGYKWQLLCAKEGKWGWIDVDTSNIDEVLKQGPIFVKFFAPWCSHCKNMAKDFHRVAQEELPDGIRIGRVDSTKNPALNKRFGISGYPTLLMLSDEGRDMRSYSGDRSFQSLLEFATGGWKTAPVHDPTKPRPKPSYSEQLKSLPWTVKAVGLLFIVGLPLSIFAACYDVYSEKKRRDARRAERKAEAGKTD</sequence>
<dbReference type="AlphaFoldDB" id="A0A813BM66"/>
<feature type="region of interest" description="Disordered" evidence="1">
    <location>
        <begin position="22"/>
        <end position="66"/>
    </location>
</feature>
<dbReference type="InterPro" id="IPR036249">
    <property type="entry name" value="Thioredoxin-like_sf"/>
</dbReference>
<dbReference type="InterPro" id="IPR051063">
    <property type="entry name" value="PDI"/>
</dbReference>
<evidence type="ECO:0000313" key="4">
    <source>
        <dbReference type="EMBL" id="CAE7910516.1"/>
    </source>
</evidence>